<evidence type="ECO:0000256" key="2">
    <source>
        <dbReference type="ARBA" id="ARBA00023082"/>
    </source>
</evidence>
<dbReference type="PANTHER" id="PTHR43133">
    <property type="entry name" value="RNA POLYMERASE ECF-TYPE SIGMA FACTO"/>
    <property type="match status" value="1"/>
</dbReference>
<sequence>MNDRLLVEALRERDPRAMAAVYDAYAHRLYAYCWFQLRCRDTAQVALRDTFIVAETHIGELRDPARFGPWLFAIARLECARRLPLRNEAPDVPVASHHQEDVDQRITAWQAVQALRPVSREILELGVRRRLPVPELAAVFGLSLGDAQAALDLAHSELEQALTAELLAQQGPYGCAERALLLRERGGELAQDLSKRLMEHAEACSTCGAFRPRTVSAKKVYGLLPDARPPAELRLRVMSCFLDPELVGYRLFVATRVTDFASDGFPVQDERSRRQARPGGGGSWFSRLRNASSATRDTGIGVQLVRAGTVLAVVALLSGGGVASMYGYLGMPRRPTGTAAGPQPTATPGVSQTPEGKRPSATRPGKPGMLDAAPVSATFPLGARASSAPPTAMPTPPPVPVSEAEPIEGSGVLTVSPLYLDLAGGSDGSLELRAEGGPVAWQAKAQGPIRMQPSSGRLPAGQTATVHVHVSRRPDALGDGTITFRPGATQVQVTWRRDAPPNPDPSPPPTGSDPASPSTPPETHRPGGPHPMPSEAPSPSPTPGPTSPSSDPPEATPPSTEESSGNTSPSVSSTTAA</sequence>
<dbReference type="PANTHER" id="PTHR43133:SF8">
    <property type="entry name" value="RNA POLYMERASE SIGMA FACTOR HI_1459-RELATED"/>
    <property type="match status" value="1"/>
</dbReference>
<dbReference type="RefSeq" id="WP_371943310.1">
    <property type="nucleotide sequence ID" value="NZ_JAXCEH010000016.1"/>
</dbReference>
<feature type="compositionally biased region" description="Low complexity" evidence="5">
    <location>
        <begin position="335"/>
        <end position="349"/>
    </location>
</feature>
<protein>
    <recommendedName>
        <fullName evidence="8">Sigma-70 family RNA polymerase sigma factor</fullName>
    </recommendedName>
</protein>
<gene>
    <name evidence="6" type="ORF">SM436_22955</name>
</gene>
<dbReference type="InterPro" id="IPR039425">
    <property type="entry name" value="RNA_pol_sigma-70-like"/>
</dbReference>
<evidence type="ECO:0000313" key="6">
    <source>
        <dbReference type="EMBL" id="MFA1556561.1"/>
    </source>
</evidence>
<dbReference type="Gene3D" id="1.10.1740.10">
    <property type="match status" value="1"/>
</dbReference>
<dbReference type="EMBL" id="JAXCEH010000016">
    <property type="protein sequence ID" value="MFA1556561.1"/>
    <property type="molecule type" value="Genomic_DNA"/>
</dbReference>
<feature type="region of interest" description="Disordered" evidence="5">
    <location>
        <begin position="381"/>
        <end position="400"/>
    </location>
</feature>
<evidence type="ECO:0000256" key="4">
    <source>
        <dbReference type="ARBA" id="ARBA00023163"/>
    </source>
</evidence>
<evidence type="ECO:0000313" key="7">
    <source>
        <dbReference type="Proteomes" id="UP001569904"/>
    </source>
</evidence>
<reference evidence="6 7" key="1">
    <citation type="submission" date="2023-11" db="EMBL/GenBank/DDBJ databases">
        <title>Actinomadura monticuli sp. nov., isolated from volcanic ash.</title>
        <authorList>
            <person name="Lee S.D."/>
            <person name="Yang H."/>
            <person name="Kim I.S."/>
        </authorList>
    </citation>
    <scope>NUCLEOTIDE SEQUENCE [LARGE SCALE GENOMIC DNA]</scope>
    <source>
        <strain evidence="6 7">DSM 45346</strain>
    </source>
</reference>
<keyword evidence="7" id="KW-1185">Reference proteome</keyword>
<dbReference type="Proteomes" id="UP001569904">
    <property type="component" value="Unassembled WGS sequence"/>
</dbReference>
<comment type="caution">
    <text evidence="6">The sequence shown here is derived from an EMBL/GenBank/DDBJ whole genome shotgun (WGS) entry which is preliminary data.</text>
</comment>
<keyword evidence="3" id="KW-0238">DNA-binding</keyword>
<keyword evidence="2" id="KW-0731">Sigma factor</keyword>
<evidence type="ECO:0000256" key="5">
    <source>
        <dbReference type="SAM" id="MobiDB-lite"/>
    </source>
</evidence>
<feature type="region of interest" description="Disordered" evidence="5">
    <location>
        <begin position="496"/>
        <end position="577"/>
    </location>
</feature>
<feature type="compositionally biased region" description="Pro residues" evidence="5">
    <location>
        <begin position="528"/>
        <end position="556"/>
    </location>
</feature>
<keyword evidence="1" id="KW-0805">Transcription regulation</keyword>
<feature type="region of interest" description="Disordered" evidence="5">
    <location>
        <begin position="268"/>
        <end position="288"/>
    </location>
</feature>
<feature type="compositionally biased region" description="Low complexity" evidence="5">
    <location>
        <begin position="557"/>
        <end position="577"/>
    </location>
</feature>
<dbReference type="PRINTS" id="PR01217">
    <property type="entry name" value="PRICHEXTENSN"/>
</dbReference>
<name>A0ABV4R1P8_9ACTN</name>
<feature type="region of interest" description="Disordered" evidence="5">
    <location>
        <begin position="335"/>
        <end position="374"/>
    </location>
</feature>
<dbReference type="InterPro" id="IPR013325">
    <property type="entry name" value="RNA_pol_sigma_r2"/>
</dbReference>
<dbReference type="SUPFAM" id="SSF88946">
    <property type="entry name" value="Sigma2 domain of RNA polymerase sigma factors"/>
    <property type="match status" value="1"/>
</dbReference>
<evidence type="ECO:0008006" key="8">
    <source>
        <dbReference type="Google" id="ProtNLM"/>
    </source>
</evidence>
<proteinExistence type="predicted"/>
<evidence type="ECO:0000256" key="1">
    <source>
        <dbReference type="ARBA" id="ARBA00023015"/>
    </source>
</evidence>
<accession>A0ABV4R1P8</accession>
<feature type="compositionally biased region" description="Pro residues" evidence="5">
    <location>
        <begin position="391"/>
        <end position="400"/>
    </location>
</feature>
<organism evidence="6 7">
    <name type="scientific">Actinomadura chokoriensis</name>
    <dbReference type="NCBI Taxonomy" id="454156"/>
    <lineage>
        <taxon>Bacteria</taxon>
        <taxon>Bacillati</taxon>
        <taxon>Actinomycetota</taxon>
        <taxon>Actinomycetes</taxon>
        <taxon>Streptosporangiales</taxon>
        <taxon>Thermomonosporaceae</taxon>
        <taxon>Actinomadura</taxon>
    </lineage>
</organism>
<evidence type="ECO:0000256" key="3">
    <source>
        <dbReference type="ARBA" id="ARBA00023125"/>
    </source>
</evidence>
<feature type="compositionally biased region" description="Pro residues" evidence="5">
    <location>
        <begin position="500"/>
        <end position="511"/>
    </location>
</feature>
<keyword evidence="4" id="KW-0804">Transcription</keyword>